<sequence length="170" mass="18984">MGNSCCVSYTIKFPCCLKVDAAHKQNHGEALKIVKSDGKVLEFTTPTLVKDVLVNFTGFVIGSSQDVSHHHHLSPEFELKMGQVYYMLPSPQPTALPPPHSFIQDSHKSRSTRRVRIVLTKKELQHLLAKQVSIEDLIMHQLQHTTLYSNLESSSTWKPALAAIPEGNEA</sequence>
<evidence type="ECO:0000313" key="1">
    <source>
        <dbReference type="EMBL" id="KGN49817.1"/>
    </source>
</evidence>
<keyword evidence="2" id="KW-1185">Reference proteome</keyword>
<proteinExistence type="predicted"/>
<dbReference type="OrthoDB" id="1908589at2759"/>
<dbReference type="InterPro" id="IPR025322">
    <property type="entry name" value="PADRE_dom"/>
</dbReference>
<dbReference type="PANTHER" id="PTHR33148">
    <property type="entry name" value="PLASTID MOVEMENT IMPAIRED PROTEIN-RELATED"/>
    <property type="match status" value="1"/>
</dbReference>
<dbReference type="Pfam" id="PF14009">
    <property type="entry name" value="PADRE"/>
    <property type="match status" value="1"/>
</dbReference>
<evidence type="ECO:0000313" key="2">
    <source>
        <dbReference type="Proteomes" id="UP000029981"/>
    </source>
</evidence>
<dbReference type="EMBL" id="CM002926">
    <property type="protein sequence ID" value="KGN49817.1"/>
    <property type="molecule type" value="Genomic_DNA"/>
</dbReference>
<dbReference type="Proteomes" id="UP000029981">
    <property type="component" value="Chromosome 5"/>
</dbReference>
<protein>
    <recommendedName>
        <fullName evidence="3">DUF4228 domain-containing protein</fullName>
    </recommendedName>
</protein>
<dbReference type="PANTHER" id="PTHR33148:SF2">
    <property type="entry name" value="DUF4228 DOMAIN-CONTAINING PROTEIN"/>
    <property type="match status" value="1"/>
</dbReference>
<dbReference type="KEGG" id="csv:105435418"/>
<reference evidence="1 2" key="4">
    <citation type="journal article" date="2011" name="BMC Genomics">
        <title>RNA-Seq improves annotation of protein-coding genes in the cucumber genome.</title>
        <authorList>
            <person name="Li Z."/>
            <person name="Zhang Z."/>
            <person name="Yan P."/>
            <person name="Huang S."/>
            <person name="Fei Z."/>
            <person name="Lin K."/>
        </authorList>
    </citation>
    <scope>NUCLEOTIDE SEQUENCE [LARGE SCALE GENOMIC DNA]</scope>
    <source>
        <strain evidence="2">cv. 9930</strain>
    </source>
</reference>
<dbReference type="OMA" id="NCETSCH"/>
<reference evidence="1 2" key="3">
    <citation type="journal article" date="2010" name="BMC Genomics">
        <title>Transcriptome sequencing and comparative analysis of cucumber flowers with different sex types.</title>
        <authorList>
            <person name="Guo S."/>
            <person name="Zheng Y."/>
            <person name="Joung J.G."/>
            <person name="Liu S."/>
            <person name="Zhang Z."/>
            <person name="Crasta O.R."/>
            <person name="Sobral B.W."/>
            <person name="Xu Y."/>
            <person name="Huang S."/>
            <person name="Fei Z."/>
        </authorList>
    </citation>
    <scope>NUCLEOTIDE SEQUENCE [LARGE SCALE GENOMIC DNA]</scope>
    <source>
        <strain evidence="2">cv. 9930</strain>
    </source>
</reference>
<accession>A0A0A0KN21</accession>
<dbReference type="AlphaFoldDB" id="A0A0A0KN21"/>
<reference evidence="1 2" key="2">
    <citation type="journal article" date="2009" name="PLoS ONE">
        <title>An integrated genetic and cytogenetic map of the cucumber genome.</title>
        <authorList>
            <person name="Ren Y."/>
            <person name="Zhang Z."/>
            <person name="Liu J."/>
            <person name="Staub J.E."/>
            <person name="Han Y."/>
            <person name="Cheng Z."/>
            <person name="Li X."/>
            <person name="Lu J."/>
            <person name="Miao H."/>
            <person name="Kang H."/>
            <person name="Xie B."/>
            <person name="Gu X."/>
            <person name="Wang X."/>
            <person name="Du Y."/>
            <person name="Jin W."/>
            <person name="Huang S."/>
        </authorList>
    </citation>
    <scope>NUCLEOTIDE SEQUENCE [LARGE SCALE GENOMIC DNA]</scope>
    <source>
        <strain evidence="2">cv. 9930</strain>
    </source>
</reference>
<reference evidence="1 2" key="1">
    <citation type="journal article" date="2009" name="Nat. Genet.">
        <title>The genome of the cucumber, Cucumis sativus L.</title>
        <authorList>
            <person name="Huang S."/>
            <person name="Li R."/>
            <person name="Zhang Z."/>
            <person name="Li L."/>
            <person name="Gu X."/>
            <person name="Fan W."/>
            <person name="Lucas W.J."/>
            <person name="Wang X."/>
            <person name="Xie B."/>
            <person name="Ni P."/>
            <person name="Ren Y."/>
            <person name="Zhu H."/>
            <person name="Li J."/>
            <person name="Lin K."/>
            <person name="Jin W."/>
            <person name="Fei Z."/>
            <person name="Li G."/>
            <person name="Staub J."/>
            <person name="Kilian A."/>
            <person name="van der Vossen E.A."/>
            <person name="Wu Y."/>
            <person name="Guo J."/>
            <person name="He J."/>
            <person name="Jia Z."/>
            <person name="Ren Y."/>
            <person name="Tian G."/>
            <person name="Lu Y."/>
            <person name="Ruan J."/>
            <person name="Qian W."/>
            <person name="Wang M."/>
            <person name="Huang Q."/>
            <person name="Li B."/>
            <person name="Xuan Z."/>
            <person name="Cao J."/>
            <person name="Asan"/>
            <person name="Wu Z."/>
            <person name="Zhang J."/>
            <person name="Cai Q."/>
            <person name="Bai Y."/>
            <person name="Zhao B."/>
            <person name="Han Y."/>
            <person name="Li Y."/>
            <person name="Li X."/>
            <person name="Wang S."/>
            <person name="Shi Q."/>
            <person name="Liu S."/>
            <person name="Cho W.K."/>
            <person name="Kim J.Y."/>
            <person name="Xu Y."/>
            <person name="Heller-Uszynska K."/>
            <person name="Miao H."/>
            <person name="Cheng Z."/>
            <person name="Zhang S."/>
            <person name="Wu J."/>
            <person name="Yang Y."/>
            <person name="Kang H."/>
            <person name="Li M."/>
            <person name="Liang H."/>
            <person name="Ren X."/>
            <person name="Shi Z."/>
            <person name="Wen M."/>
            <person name="Jian M."/>
            <person name="Yang H."/>
            <person name="Zhang G."/>
            <person name="Yang Z."/>
            <person name="Chen R."/>
            <person name="Liu S."/>
            <person name="Li J."/>
            <person name="Ma L."/>
            <person name="Liu H."/>
            <person name="Zhou Y."/>
            <person name="Zhao J."/>
            <person name="Fang X."/>
            <person name="Li G."/>
            <person name="Fang L."/>
            <person name="Li Y."/>
            <person name="Liu D."/>
            <person name="Zheng H."/>
            <person name="Zhang Y."/>
            <person name="Qin N."/>
            <person name="Li Z."/>
            <person name="Yang G."/>
            <person name="Yang S."/>
            <person name="Bolund L."/>
            <person name="Kristiansen K."/>
            <person name="Zheng H."/>
            <person name="Li S."/>
            <person name="Zhang X."/>
            <person name="Yang H."/>
            <person name="Wang J."/>
            <person name="Sun R."/>
            <person name="Zhang B."/>
            <person name="Jiang S."/>
            <person name="Wang J."/>
            <person name="Du Y."/>
            <person name="Li S."/>
        </authorList>
    </citation>
    <scope>NUCLEOTIDE SEQUENCE [LARGE SCALE GENOMIC DNA]</scope>
    <source>
        <strain evidence="2">cv. 9930</strain>
    </source>
</reference>
<organism evidence="1 2">
    <name type="scientific">Cucumis sativus</name>
    <name type="common">Cucumber</name>
    <dbReference type="NCBI Taxonomy" id="3659"/>
    <lineage>
        <taxon>Eukaryota</taxon>
        <taxon>Viridiplantae</taxon>
        <taxon>Streptophyta</taxon>
        <taxon>Embryophyta</taxon>
        <taxon>Tracheophyta</taxon>
        <taxon>Spermatophyta</taxon>
        <taxon>Magnoliopsida</taxon>
        <taxon>eudicotyledons</taxon>
        <taxon>Gunneridae</taxon>
        <taxon>Pentapetalae</taxon>
        <taxon>rosids</taxon>
        <taxon>fabids</taxon>
        <taxon>Cucurbitales</taxon>
        <taxon>Cucurbitaceae</taxon>
        <taxon>Benincaseae</taxon>
        <taxon>Cucumis</taxon>
    </lineage>
</organism>
<dbReference type="Gramene" id="KGN49817">
    <property type="protein sequence ID" value="KGN49817"/>
    <property type="gene ID" value="Csa_5G138490"/>
</dbReference>
<gene>
    <name evidence="1" type="ORF">Csa_5G138490</name>
</gene>
<name>A0A0A0KN21_CUCSA</name>
<evidence type="ECO:0008006" key="3">
    <source>
        <dbReference type="Google" id="ProtNLM"/>
    </source>
</evidence>